<dbReference type="SUPFAM" id="SSF161098">
    <property type="entry name" value="MetI-like"/>
    <property type="match status" value="1"/>
</dbReference>
<dbReference type="InterPro" id="IPR051393">
    <property type="entry name" value="ABC_transporter_permease"/>
</dbReference>
<evidence type="ECO:0000313" key="10">
    <source>
        <dbReference type="EMBL" id="EDO63104.1"/>
    </source>
</evidence>
<evidence type="ECO:0000256" key="5">
    <source>
        <dbReference type="ARBA" id="ARBA00022989"/>
    </source>
</evidence>
<dbReference type="CDD" id="cd06261">
    <property type="entry name" value="TM_PBP2"/>
    <property type="match status" value="1"/>
</dbReference>
<evidence type="ECO:0000313" key="11">
    <source>
        <dbReference type="EMBL" id="PEQ24886.1"/>
    </source>
</evidence>
<dbReference type="AlphaFoldDB" id="A7VNG7"/>
<accession>A7VNG7</accession>
<dbReference type="Proteomes" id="UP000220611">
    <property type="component" value="Unassembled WGS sequence"/>
</dbReference>
<dbReference type="InterPro" id="IPR000515">
    <property type="entry name" value="MetI-like"/>
</dbReference>
<dbReference type="eggNOG" id="COG1175">
    <property type="taxonomic scope" value="Bacteria"/>
</dbReference>
<dbReference type="GO" id="GO:0005886">
    <property type="term" value="C:plasma membrane"/>
    <property type="evidence" value="ECO:0007669"/>
    <property type="project" value="UniProtKB-SubCell"/>
</dbReference>
<keyword evidence="6 7" id="KW-0472">Membrane</keyword>
<comment type="caution">
    <text evidence="10">The sequence shown here is derived from an EMBL/GenBank/DDBJ whole genome shotgun (WGS) entry which is preliminary data.</text>
</comment>
<evidence type="ECO:0000313" key="13">
    <source>
        <dbReference type="Proteomes" id="UP000220611"/>
    </source>
</evidence>
<feature type="compositionally biased region" description="Polar residues" evidence="8">
    <location>
        <begin position="1"/>
        <end position="10"/>
    </location>
</feature>
<dbReference type="Gene3D" id="1.10.3720.10">
    <property type="entry name" value="MetI-like"/>
    <property type="match status" value="1"/>
</dbReference>
<evidence type="ECO:0000256" key="4">
    <source>
        <dbReference type="ARBA" id="ARBA00022692"/>
    </source>
</evidence>
<gene>
    <name evidence="11" type="ORF">CH238_05425</name>
    <name evidence="10" type="ORF">CLOLEP_00091</name>
</gene>
<evidence type="ECO:0000256" key="7">
    <source>
        <dbReference type="RuleBase" id="RU363032"/>
    </source>
</evidence>
<keyword evidence="13" id="KW-1185">Reference proteome</keyword>
<name>A7VNG7_9FIRM</name>
<keyword evidence="3" id="KW-1003">Cell membrane</keyword>
<organism evidence="10 12">
    <name type="scientific">[Clostridium] leptum DSM 753</name>
    <dbReference type="NCBI Taxonomy" id="428125"/>
    <lineage>
        <taxon>Bacteria</taxon>
        <taxon>Bacillati</taxon>
        <taxon>Bacillota</taxon>
        <taxon>Clostridia</taxon>
        <taxon>Eubacteriales</taxon>
        <taxon>Oscillospiraceae</taxon>
        <taxon>Oscillospiraceae incertae sedis</taxon>
    </lineage>
</organism>
<dbReference type="InterPro" id="IPR035906">
    <property type="entry name" value="MetI-like_sf"/>
</dbReference>
<evidence type="ECO:0000256" key="8">
    <source>
        <dbReference type="SAM" id="MobiDB-lite"/>
    </source>
</evidence>
<reference evidence="10 12" key="1">
    <citation type="submission" date="2007-08" db="EMBL/GenBank/DDBJ databases">
        <title>Draft genome sequence of Clostridium leptum (DSM 753).</title>
        <authorList>
            <person name="Sudarsanam P."/>
            <person name="Ley R."/>
            <person name="Guruge J."/>
            <person name="Turnbaugh P.J."/>
            <person name="Mahowald M."/>
            <person name="Liep D."/>
            <person name="Gordon J."/>
        </authorList>
    </citation>
    <scope>NUCLEOTIDE SEQUENCE [LARGE SCALE GENOMIC DNA]</scope>
    <source>
        <strain evidence="10 12">DSM 753</strain>
    </source>
</reference>
<feature type="region of interest" description="Disordered" evidence="8">
    <location>
        <begin position="1"/>
        <end position="23"/>
    </location>
</feature>
<dbReference type="EMBL" id="NOXF01000003">
    <property type="protein sequence ID" value="PEQ24886.1"/>
    <property type="molecule type" value="Genomic_DNA"/>
</dbReference>
<feature type="transmembrane region" description="Helical" evidence="7">
    <location>
        <begin position="96"/>
        <end position="118"/>
    </location>
</feature>
<reference evidence="10 12" key="2">
    <citation type="submission" date="2007-08" db="EMBL/GenBank/DDBJ databases">
        <authorList>
            <person name="Fulton L."/>
            <person name="Clifton S."/>
            <person name="Fulton B."/>
            <person name="Xu J."/>
            <person name="Minx P."/>
            <person name="Pepin K.H."/>
            <person name="Johnson M."/>
            <person name="Thiruvilangam P."/>
            <person name="Bhonagiri V."/>
            <person name="Nash W.E."/>
            <person name="Wang C."/>
            <person name="Mardis E.R."/>
            <person name="Wilson R.K."/>
        </authorList>
    </citation>
    <scope>NUCLEOTIDE SEQUENCE [LARGE SCALE GENOMIC DNA]</scope>
    <source>
        <strain evidence="10 12">DSM 753</strain>
    </source>
</reference>
<evidence type="ECO:0000256" key="3">
    <source>
        <dbReference type="ARBA" id="ARBA00022475"/>
    </source>
</evidence>
<evidence type="ECO:0000313" key="12">
    <source>
        <dbReference type="Proteomes" id="UP000003490"/>
    </source>
</evidence>
<dbReference type="PANTHER" id="PTHR30193:SF37">
    <property type="entry name" value="INNER MEMBRANE ABC TRANSPORTER PERMEASE PROTEIN YCJO"/>
    <property type="match status" value="1"/>
</dbReference>
<evidence type="ECO:0000256" key="6">
    <source>
        <dbReference type="ARBA" id="ARBA00023136"/>
    </source>
</evidence>
<evidence type="ECO:0000256" key="2">
    <source>
        <dbReference type="ARBA" id="ARBA00022448"/>
    </source>
</evidence>
<sequence length="321" mass="36749">MYMNSSSAASKMTKAHGRRPSKNRMRDHLSGWLFVLPLLVVFLVFIGIPVFRTVFYLGFTDYNLMKDPAWVGLSNYEKLFTSDPNAADMWGATFRIPLYLIPLHVGLSLLIAFLVHSCRLKAVQYATRTLIYFPVLATTASVAIAWNYMFNENRGVINWLLQQVGILGPDQNVRWLISTETAMWAIVIFSAWKFIGQHFLYYFVGLQNIPDTYYEAAKIDGANSLQMFWKVTLPLITPTIFFILMVSLTGTMQAFDEPFFVTNGGPGYYTTNAALYIYRKAFQAYDMGYASAVAAILFIIVFLLTLLQLWSQKKWVVYDYE</sequence>
<keyword evidence="2 7" id="KW-0813">Transport</keyword>
<feature type="transmembrane region" description="Helical" evidence="7">
    <location>
        <begin position="29"/>
        <end position="51"/>
    </location>
</feature>
<dbReference type="Pfam" id="PF00528">
    <property type="entry name" value="BPD_transp_1"/>
    <property type="match status" value="1"/>
</dbReference>
<feature type="transmembrane region" description="Helical" evidence="7">
    <location>
        <begin position="227"/>
        <end position="248"/>
    </location>
</feature>
<feature type="transmembrane region" description="Helical" evidence="7">
    <location>
        <begin position="130"/>
        <end position="150"/>
    </location>
</feature>
<keyword evidence="4 7" id="KW-0812">Transmembrane</keyword>
<proteinExistence type="inferred from homology"/>
<dbReference type="PROSITE" id="PS50928">
    <property type="entry name" value="ABC_TM1"/>
    <property type="match status" value="1"/>
</dbReference>
<reference evidence="11 13" key="3">
    <citation type="submission" date="2017-07" db="EMBL/GenBank/DDBJ databases">
        <title>Prevalence of linear plasmids in Cutibacterium (Propionibacterium) acnes isolates obtained from prostatic tissue.</title>
        <authorList>
            <person name="Davidsson S."/>
            <person name="Carlsson J."/>
            <person name="Molling P."/>
            <person name="Andren O."/>
            <person name="Andersson S.-O."/>
            <person name="Brzuszkiewicz E."/>
            <person name="Poehlein A."/>
            <person name="Al-Zeer M."/>
            <person name="Brinkmann V."/>
            <person name="Scavenius C."/>
            <person name="Nazipi S."/>
            <person name="Soderquist B."/>
            <person name="Bruggemann H."/>
        </authorList>
    </citation>
    <scope>NUCLEOTIDE SEQUENCE [LARGE SCALE GENOMIC DNA]</scope>
    <source>
        <strain evidence="11 13">DSM 753</strain>
    </source>
</reference>
<dbReference type="PANTHER" id="PTHR30193">
    <property type="entry name" value="ABC TRANSPORTER PERMEASE PROTEIN"/>
    <property type="match status" value="1"/>
</dbReference>
<evidence type="ECO:0000259" key="9">
    <source>
        <dbReference type="PROSITE" id="PS50928"/>
    </source>
</evidence>
<dbReference type="Proteomes" id="UP000003490">
    <property type="component" value="Unassembled WGS sequence"/>
</dbReference>
<feature type="transmembrane region" description="Helical" evidence="7">
    <location>
        <begin position="182"/>
        <end position="206"/>
    </location>
</feature>
<dbReference type="EMBL" id="ABCB02000006">
    <property type="protein sequence ID" value="EDO63104.1"/>
    <property type="molecule type" value="Genomic_DNA"/>
</dbReference>
<feature type="compositionally biased region" description="Basic residues" evidence="8">
    <location>
        <begin position="13"/>
        <end position="23"/>
    </location>
</feature>
<feature type="domain" description="ABC transmembrane type-1" evidence="9">
    <location>
        <begin position="90"/>
        <end position="308"/>
    </location>
</feature>
<feature type="transmembrane region" description="Helical" evidence="7">
    <location>
        <begin position="289"/>
        <end position="310"/>
    </location>
</feature>
<comment type="subcellular location">
    <subcellularLocation>
        <location evidence="1 7">Cell membrane</location>
        <topology evidence="1 7">Multi-pass membrane protein</topology>
    </subcellularLocation>
</comment>
<evidence type="ECO:0000256" key="1">
    <source>
        <dbReference type="ARBA" id="ARBA00004651"/>
    </source>
</evidence>
<comment type="similarity">
    <text evidence="7">Belongs to the binding-protein-dependent transport system permease family.</text>
</comment>
<keyword evidence="5 7" id="KW-1133">Transmembrane helix</keyword>
<dbReference type="GO" id="GO:0055085">
    <property type="term" value="P:transmembrane transport"/>
    <property type="evidence" value="ECO:0007669"/>
    <property type="project" value="InterPro"/>
</dbReference>
<protein>
    <submittedName>
        <fullName evidence="10">ABC transporter, permease protein</fullName>
    </submittedName>
    <submittedName>
        <fullName evidence="11">Sugar ABC transporter permease</fullName>
    </submittedName>
</protein>
<dbReference type="HOGENOM" id="CLU_016047_0_1_9"/>